<gene>
    <name evidence="8" type="ORF">KXV57_001743</name>
</gene>
<evidence type="ECO:0000313" key="8">
    <source>
        <dbReference type="EMBL" id="KAH1895759.1"/>
    </source>
</evidence>
<feature type="transmembrane region" description="Helical" evidence="6">
    <location>
        <begin position="64"/>
        <end position="88"/>
    </location>
</feature>
<dbReference type="EMBL" id="JAIBSC010000134">
    <property type="protein sequence ID" value="KAH1895759.1"/>
    <property type="molecule type" value="Genomic_DNA"/>
</dbReference>
<evidence type="ECO:0000256" key="3">
    <source>
        <dbReference type="ARBA" id="ARBA00022989"/>
    </source>
</evidence>
<feature type="transmembrane region" description="Helical" evidence="6">
    <location>
        <begin position="447"/>
        <end position="467"/>
    </location>
</feature>
<keyword evidence="4 6" id="KW-0472">Membrane</keyword>
<feature type="domain" description="Major facilitator superfamily (MFS) profile" evidence="7">
    <location>
        <begin position="65"/>
        <end position="581"/>
    </location>
</feature>
<feature type="transmembrane region" description="Helical" evidence="6">
    <location>
        <begin position="488"/>
        <end position="506"/>
    </location>
</feature>
<protein>
    <recommendedName>
        <fullName evidence="7">Major facilitator superfamily (MFS) profile domain-containing protein</fullName>
    </recommendedName>
</protein>
<evidence type="ECO:0000256" key="1">
    <source>
        <dbReference type="ARBA" id="ARBA00004141"/>
    </source>
</evidence>
<feature type="transmembrane region" description="Helical" evidence="6">
    <location>
        <begin position="307"/>
        <end position="327"/>
    </location>
</feature>
<feature type="transmembrane region" description="Helical" evidence="6">
    <location>
        <begin position="206"/>
        <end position="225"/>
    </location>
</feature>
<feature type="transmembrane region" description="Helical" evidence="6">
    <location>
        <begin position="348"/>
        <end position="367"/>
    </location>
</feature>
<proteinExistence type="predicted"/>
<dbReference type="GO" id="GO:0022857">
    <property type="term" value="F:transmembrane transporter activity"/>
    <property type="evidence" value="ECO:0007669"/>
    <property type="project" value="InterPro"/>
</dbReference>
<comment type="caution">
    <text evidence="8">The sequence shown here is derived from an EMBL/GenBank/DDBJ whole genome shotgun (WGS) entry which is preliminary data.</text>
</comment>
<dbReference type="Proteomes" id="UP000813423">
    <property type="component" value="Unassembled WGS sequence"/>
</dbReference>
<feature type="transmembrane region" description="Helical" evidence="6">
    <location>
        <begin position="556"/>
        <end position="576"/>
    </location>
</feature>
<evidence type="ECO:0000256" key="2">
    <source>
        <dbReference type="ARBA" id="ARBA00022692"/>
    </source>
</evidence>
<feature type="region of interest" description="Disordered" evidence="5">
    <location>
        <begin position="1"/>
        <end position="56"/>
    </location>
</feature>
<dbReference type="InterPro" id="IPR020846">
    <property type="entry name" value="MFS_dom"/>
</dbReference>
<reference evidence="8" key="1">
    <citation type="submission" date="2021-08" db="EMBL/GenBank/DDBJ databases">
        <title>Global Aspergillus fumigatus from environmental and clinical sources.</title>
        <authorList>
            <person name="Barber A."/>
            <person name="Sae-Ong T."/>
        </authorList>
    </citation>
    <scope>NUCLEOTIDE SEQUENCE</scope>
    <source>
        <strain evidence="8">NRZ-2016-071</strain>
    </source>
</reference>
<feature type="transmembrane region" description="Helical" evidence="6">
    <location>
        <begin position="415"/>
        <end position="435"/>
    </location>
</feature>
<accession>A0A9P8SPQ4</accession>
<dbReference type="SUPFAM" id="SSF103473">
    <property type="entry name" value="MFS general substrate transporter"/>
    <property type="match status" value="1"/>
</dbReference>
<dbReference type="PANTHER" id="PTHR23501:SF43">
    <property type="entry name" value="MULTIDRUG TRANSPORTER, PUTATIVE (AFU_ORTHOLOGUE AFUA_6G03040)-RELATED"/>
    <property type="match status" value="1"/>
</dbReference>
<evidence type="ECO:0000256" key="6">
    <source>
        <dbReference type="SAM" id="Phobius"/>
    </source>
</evidence>
<feature type="transmembrane region" description="Helical" evidence="6">
    <location>
        <begin position="279"/>
        <end position="301"/>
    </location>
</feature>
<keyword evidence="2 6" id="KW-0812">Transmembrane</keyword>
<keyword evidence="3 6" id="KW-1133">Transmembrane helix</keyword>
<organism evidence="8 9">
    <name type="scientific">Aspergillus fumigatus</name>
    <name type="common">Neosartorya fumigata</name>
    <dbReference type="NCBI Taxonomy" id="746128"/>
    <lineage>
        <taxon>Eukaryota</taxon>
        <taxon>Fungi</taxon>
        <taxon>Dikarya</taxon>
        <taxon>Ascomycota</taxon>
        <taxon>Pezizomycotina</taxon>
        <taxon>Eurotiomycetes</taxon>
        <taxon>Eurotiomycetidae</taxon>
        <taxon>Eurotiales</taxon>
        <taxon>Aspergillaceae</taxon>
        <taxon>Aspergillus</taxon>
        <taxon>Aspergillus subgen. Fumigati</taxon>
    </lineage>
</organism>
<comment type="subcellular location">
    <subcellularLocation>
        <location evidence="1">Membrane</location>
        <topology evidence="1">Multi-pass membrane protein</topology>
    </subcellularLocation>
</comment>
<dbReference type="Gene3D" id="1.20.1250.20">
    <property type="entry name" value="MFS general substrate transporter like domains"/>
    <property type="match status" value="1"/>
</dbReference>
<dbReference type="PROSITE" id="PS50850">
    <property type="entry name" value="MFS"/>
    <property type="match status" value="1"/>
</dbReference>
<feature type="transmembrane region" description="Helical" evidence="6">
    <location>
        <begin position="149"/>
        <end position="167"/>
    </location>
</feature>
<evidence type="ECO:0000256" key="5">
    <source>
        <dbReference type="SAM" id="MobiDB-lite"/>
    </source>
</evidence>
<dbReference type="GO" id="GO:0005886">
    <property type="term" value="C:plasma membrane"/>
    <property type="evidence" value="ECO:0007669"/>
    <property type="project" value="TreeGrafter"/>
</dbReference>
<dbReference type="InterPro" id="IPR036259">
    <property type="entry name" value="MFS_trans_sf"/>
</dbReference>
<feature type="compositionally biased region" description="Polar residues" evidence="5">
    <location>
        <begin position="1"/>
        <end position="11"/>
    </location>
</feature>
<sequence length="601" mass="64613">MENSMHPVQQEPTEKAMDSTQNTEKARDPESQTGKTTNEVSPGSEENQEASSGRPSMSGLRLNIVVFGLWISLFLAALDSTIISTALFDISNSLNETSKSAWVVTSYLLTYNGMAWTLCLQLTALFLTVFPAFVLLIAKLSDLVGLKPLLLGSNLVFLVFSIASGVARTIDQLIVFRAFQGIGASGLYCLVFVAILQLISLEKAGLYSGVISSVFALSNLLGPILGGVIVDNTTWRWIFYINIPLAAIATVLLGVAIPVSDDIRFNRQAFKRLDYVGSFLSICWLIPLLFALQEGGTYYAWDSSEVIGTLVGGIVTLIVFLAYEAWLPRRRDSAREPIFPIRFVRDPLQGLLLLNVLFTGFAFYTSIINLPQRFQAVNEVSASRAGVLLLTMTLVLPFFSLVAGALTAKAPQTAFTLLTFGTVLVLTSTACFSVLPDDHAVADRQYGFEVLMGAGLGIISTTQYVILKMTFPARDMAAGTGAMNMLRAMGGCIGLAICAAMLSSRLDDELAAVLPGRSPDQIQLAKNSLHGETNGFSAEEIAGVRRVYGRGYNDGFQVMIAFAGANVVVAGLLFLATCRRGGIGRVVADAKAAEARRPAAG</sequence>
<feature type="transmembrane region" description="Helical" evidence="6">
    <location>
        <begin position="387"/>
        <end position="408"/>
    </location>
</feature>
<evidence type="ECO:0000259" key="7">
    <source>
        <dbReference type="PROSITE" id="PS50850"/>
    </source>
</evidence>
<feature type="transmembrane region" description="Helical" evidence="6">
    <location>
        <begin position="114"/>
        <end position="137"/>
    </location>
</feature>
<dbReference type="Pfam" id="PF07690">
    <property type="entry name" value="MFS_1"/>
    <property type="match status" value="1"/>
</dbReference>
<evidence type="ECO:0000313" key="9">
    <source>
        <dbReference type="Proteomes" id="UP000813423"/>
    </source>
</evidence>
<feature type="compositionally biased region" description="Polar residues" evidence="5">
    <location>
        <begin position="31"/>
        <end position="55"/>
    </location>
</feature>
<dbReference type="PANTHER" id="PTHR23501">
    <property type="entry name" value="MAJOR FACILITATOR SUPERFAMILY"/>
    <property type="match status" value="1"/>
</dbReference>
<dbReference type="Gene3D" id="1.20.1720.10">
    <property type="entry name" value="Multidrug resistance protein D"/>
    <property type="match status" value="1"/>
</dbReference>
<feature type="transmembrane region" description="Helical" evidence="6">
    <location>
        <begin position="179"/>
        <end position="199"/>
    </location>
</feature>
<name>A0A9P8SPQ4_ASPFM</name>
<dbReference type="AlphaFoldDB" id="A0A9P8SPQ4"/>
<feature type="transmembrane region" description="Helical" evidence="6">
    <location>
        <begin position="237"/>
        <end position="259"/>
    </location>
</feature>
<evidence type="ECO:0000256" key="4">
    <source>
        <dbReference type="ARBA" id="ARBA00023136"/>
    </source>
</evidence>
<dbReference type="InterPro" id="IPR011701">
    <property type="entry name" value="MFS"/>
</dbReference>